<protein>
    <submittedName>
        <fullName evidence="4">Uncharacterized protein</fullName>
    </submittedName>
</protein>
<comment type="caution">
    <text evidence="4">The sequence shown here is derived from an EMBL/GenBank/DDBJ whole genome shotgun (WGS) entry which is preliminary data.</text>
</comment>
<feature type="transmembrane region" description="Helical" evidence="3">
    <location>
        <begin position="46"/>
        <end position="67"/>
    </location>
</feature>
<evidence type="ECO:0000256" key="3">
    <source>
        <dbReference type="SAM" id="Phobius"/>
    </source>
</evidence>
<keyword evidence="3" id="KW-0472">Membrane</keyword>
<gene>
    <name evidence="4" type="ORF">VKT23_002681</name>
</gene>
<evidence type="ECO:0000256" key="2">
    <source>
        <dbReference type="ARBA" id="ARBA00035112"/>
    </source>
</evidence>
<reference evidence="4 5" key="1">
    <citation type="submission" date="2024-01" db="EMBL/GenBank/DDBJ databases">
        <title>A draft genome for the cacao thread blight pathogen Marasmiellus scandens.</title>
        <authorList>
            <person name="Baruah I.K."/>
            <person name="Leung J."/>
            <person name="Bukari Y."/>
            <person name="Amoako-Attah I."/>
            <person name="Meinhardt L.W."/>
            <person name="Bailey B.A."/>
            <person name="Cohen S.P."/>
        </authorList>
    </citation>
    <scope>NUCLEOTIDE SEQUENCE [LARGE SCALE GENOMIC DNA]</scope>
    <source>
        <strain evidence="4 5">GH-19</strain>
    </source>
</reference>
<evidence type="ECO:0000313" key="4">
    <source>
        <dbReference type="EMBL" id="KAK7471273.1"/>
    </source>
</evidence>
<evidence type="ECO:0000256" key="1">
    <source>
        <dbReference type="ARBA" id="ARBA00004685"/>
    </source>
</evidence>
<comment type="similarity">
    <text evidence="2">Belongs to the ustYa family.</text>
</comment>
<dbReference type="Pfam" id="PF11807">
    <property type="entry name" value="UstYa"/>
    <property type="match status" value="1"/>
</dbReference>
<dbReference type="PANTHER" id="PTHR33365">
    <property type="entry name" value="YALI0B05434P"/>
    <property type="match status" value="1"/>
</dbReference>
<keyword evidence="3" id="KW-1133">Transmembrane helix</keyword>
<dbReference type="InterPro" id="IPR021765">
    <property type="entry name" value="UstYa-like"/>
</dbReference>
<proteinExistence type="inferred from homology"/>
<sequence length="266" mass="30387">MASNKDVSGDDSVDVESNEAYVQRSNLHYWMASASDVFSFLHTRRLLRTIIVVQWLLIALLTVFSIFRHRLFEVSSTSKSLFSPTEDVVRYQVQELSFAHHTPYKGASPEVDRLWSELFNVSKTVVSKDEVSSLANKPDPLYLGGESTHGHHHRAASAEPVYVVELDVFSQLRCLDDIRKFIHSEIYTSPPSTSRISWCIDSLRQSLMCTADINPMVYSRSPETGEFELSDTNAYTCRDFEAIREWASGRQLVAEIGLKFDETEYW</sequence>
<accession>A0ABR1K880</accession>
<evidence type="ECO:0000313" key="5">
    <source>
        <dbReference type="Proteomes" id="UP001498398"/>
    </source>
</evidence>
<dbReference type="Proteomes" id="UP001498398">
    <property type="component" value="Unassembled WGS sequence"/>
</dbReference>
<comment type="pathway">
    <text evidence="1">Mycotoxin biosynthesis.</text>
</comment>
<name>A0ABR1K880_9AGAR</name>
<organism evidence="4 5">
    <name type="scientific">Marasmiellus scandens</name>
    <dbReference type="NCBI Taxonomy" id="2682957"/>
    <lineage>
        <taxon>Eukaryota</taxon>
        <taxon>Fungi</taxon>
        <taxon>Dikarya</taxon>
        <taxon>Basidiomycota</taxon>
        <taxon>Agaricomycotina</taxon>
        <taxon>Agaricomycetes</taxon>
        <taxon>Agaricomycetidae</taxon>
        <taxon>Agaricales</taxon>
        <taxon>Marasmiineae</taxon>
        <taxon>Omphalotaceae</taxon>
        <taxon>Marasmiellus</taxon>
    </lineage>
</organism>
<keyword evidence="5" id="KW-1185">Reference proteome</keyword>
<dbReference type="PANTHER" id="PTHR33365:SF4">
    <property type="entry name" value="CYCLOCHLOROTINE BIOSYNTHESIS PROTEIN O"/>
    <property type="match status" value="1"/>
</dbReference>
<dbReference type="EMBL" id="JBANRG010000002">
    <property type="protein sequence ID" value="KAK7471273.1"/>
    <property type="molecule type" value="Genomic_DNA"/>
</dbReference>
<keyword evidence="3" id="KW-0812">Transmembrane</keyword>